<gene>
    <name evidence="1" type="ORF">PITCH_A260004</name>
</gene>
<dbReference type="EMBL" id="OJIN01000166">
    <property type="protein sequence ID" value="SPD74592.1"/>
    <property type="molecule type" value="Genomic_DNA"/>
</dbReference>
<name>A0A445MZ02_9BACT</name>
<dbReference type="AlphaFoldDB" id="A0A445MZ02"/>
<protein>
    <submittedName>
        <fullName evidence="1">Uncharacterized protein</fullName>
    </submittedName>
</protein>
<evidence type="ECO:0000313" key="1">
    <source>
        <dbReference type="EMBL" id="SPD74592.1"/>
    </source>
</evidence>
<proteinExistence type="predicted"/>
<reference evidence="1" key="1">
    <citation type="submission" date="2018-01" db="EMBL/GenBank/DDBJ databases">
        <authorList>
            <person name="Regsiter A."/>
            <person name="William W."/>
        </authorList>
    </citation>
    <scope>NUCLEOTIDE SEQUENCE</scope>
    <source>
        <strain evidence="1">TRIP AH-1</strain>
    </source>
</reference>
<accession>A0A445MZ02</accession>
<organism evidence="1">
    <name type="scientific">uncultured Desulfobacterium sp</name>
    <dbReference type="NCBI Taxonomy" id="201089"/>
    <lineage>
        <taxon>Bacteria</taxon>
        <taxon>Pseudomonadati</taxon>
        <taxon>Thermodesulfobacteriota</taxon>
        <taxon>Desulfobacteria</taxon>
        <taxon>Desulfobacterales</taxon>
        <taxon>Desulfobacteriaceae</taxon>
        <taxon>Desulfobacterium</taxon>
        <taxon>environmental samples</taxon>
    </lineage>
</organism>
<sequence>MEQTYFPTLEVNNVPFQPITYRRYSLISCCLSSVIRIILKFEPRRREGR</sequence>